<evidence type="ECO:0000313" key="2">
    <source>
        <dbReference type="EMBL" id="MFM0238749.1"/>
    </source>
</evidence>
<accession>A0ABW9BFD7</accession>
<proteinExistence type="predicted"/>
<dbReference type="EMBL" id="JAQQDR010000004">
    <property type="protein sequence ID" value="MFM0238749.1"/>
    <property type="molecule type" value="Genomic_DNA"/>
</dbReference>
<sequence>MHKLAEVLGVNMGNTAREEWTAVGQDVSDALSSWGQTSDRSRDANPLPPSNTAAVKEAHIAYRPS</sequence>
<name>A0ABW9BFD7_9BURK</name>
<keyword evidence="3" id="KW-1185">Reference proteome</keyword>
<evidence type="ECO:0000256" key="1">
    <source>
        <dbReference type="SAM" id="MobiDB-lite"/>
    </source>
</evidence>
<dbReference type="Proteomes" id="UP001629274">
    <property type="component" value="Unassembled WGS sequence"/>
</dbReference>
<organism evidence="2 3">
    <name type="scientific">Paraburkholderia phytofirmans</name>
    <dbReference type="NCBI Taxonomy" id="261302"/>
    <lineage>
        <taxon>Bacteria</taxon>
        <taxon>Pseudomonadati</taxon>
        <taxon>Pseudomonadota</taxon>
        <taxon>Betaproteobacteria</taxon>
        <taxon>Burkholderiales</taxon>
        <taxon>Burkholderiaceae</taxon>
        <taxon>Paraburkholderia</taxon>
    </lineage>
</organism>
<reference evidence="2 3" key="1">
    <citation type="journal article" date="2024" name="Chem. Sci.">
        <title>Discovery of megapolipeptins by genome mining of a Burkholderiales bacteria collection.</title>
        <authorList>
            <person name="Paulo B.S."/>
            <person name="Recchia M.J.J."/>
            <person name="Lee S."/>
            <person name="Fergusson C.H."/>
            <person name="Romanowski S.B."/>
            <person name="Hernandez A."/>
            <person name="Krull N."/>
            <person name="Liu D.Y."/>
            <person name="Cavanagh H."/>
            <person name="Bos A."/>
            <person name="Gray C.A."/>
            <person name="Murphy B.T."/>
            <person name="Linington R.G."/>
            <person name="Eustaquio A.S."/>
        </authorList>
    </citation>
    <scope>NUCLEOTIDE SEQUENCE [LARGE SCALE GENOMIC DNA]</scope>
    <source>
        <strain evidence="2 3">RL17-351-BIE-A</strain>
    </source>
</reference>
<feature type="compositionally biased region" description="Basic and acidic residues" evidence="1">
    <location>
        <begin position="56"/>
        <end position="65"/>
    </location>
</feature>
<protein>
    <submittedName>
        <fullName evidence="2">Uncharacterized protein</fullName>
    </submittedName>
</protein>
<comment type="caution">
    <text evidence="2">The sequence shown here is derived from an EMBL/GenBank/DDBJ whole genome shotgun (WGS) entry which is preliminary data.</text>
</comment>
<dbReference type="RefSeq" id="WP_408258487.1">
    <property type="nucleotide sequence ID" value="NZ_JAQQCK010000002.1"/>
</dbReference>
<gene>
    <name evidence="2" type="ORF">PQR03_11460</name>
</gene>
<feature type="region of interest" description="Disordered" evidence="1">
    <location>
        <begin position="29"/>
        <end position="65"/>
    </location>
</feature>
<evidence type="ECO:0000313" key="3">
    <source>
        <dbReference type="Proteomes" id="UP001629274"/>
    </source>
</evidence>